<keyword evidence="4 6" id="KW-1133">Transmembrane helix</keyword>
<keyword evidence="5 6" id="KW-0472">Membrane</keyword>
<dbReference type="Pfam" id="PF02544">
    <property type="entry name" value="Steroid_dh"/>
    <property type="match status" value="1"/>
</dbReference>
<sequence length="248" mass="27780">MDYYTTCSTLLKVFWVLGPFALFYDAPFGRFGDGASRFSLNGRITWFIMELLSPLSFVAAVGTSVSTPLNTLQTTATALFLAHYLNRAVIYPLLSPSSSPSHLLVLVSAATFNIANGSLQGKYIAELDVFDGFGRIGVFGILLTLLGFAGNVYHDSILFKIKRECNGGYAIPQRGLFKHISYPNYFCEWIEWSGYALFTHSTSTNDPPIMFIIALLATMAPRAYKGHQWYKSNFKYPESRKIVIPWLF</sequence>
<dbReference type="AlphaFoldDB" id="A0A4T0JGN4"/>
<feature type="transmembrane region" description="Helical" evidence="6">
    <location>
        <begin position="44"/>
        <end position="65"/>
    </location>
</feature>
<dbReference type="Proteomes" id="UP000310689">
    <property type="component" value="Unassembled WGS sequence"/>
</dbReference>
<evidence type="ECO:0000313" key="9">
    <source>
        <dbReference type="Proteomes" id="UP000310689"/>
    </source>
</evidence>
<dbReference type="InterPro" id="IPR039357">
    <property type="entry name" value="SRD5A/TECR"/>
</dbReference>
<feature type="transmembrane region" description="Helical" evidence="6">
    <location>
        <begin position="12"/>
        <end position="32"/>
    </location>
</feature>
<feature type="domain" description="3-oxo-5-alpha-steroid 4-dehydrogenase C-terminal" evidence="7">
    <location>
        <begin position="101"/>
        <end position="248"/>
    </location>
</feature>
<evidence type="ECO:0000256" key="5">
    <source>
        <dbReference type="ARBA" id="ARBA00023136"/>
    </source>
</evidence>
<evidence type="ECO:0000256" key="2">
    <source>
        <dbReference type="ARBA" id="ARBA00007742"/>
    </source>
</evidence>
<dbReference type="EMBL" id="SPOI01000010">
    <property type="protein sequence ID" value="TIB42166.1"/>
    <property type="molecule type" value="Genomic_DNA"/>
</dbReference>
<protein>
    <recommendedName>
        <fullName evidence="7">3-oxo-5-alpha-steroid 4-dehydrogenase C-terminal domain-containing protein</fullName>
    </recommendedName>
</protein>
<comment type="subcellular location">
    <subcellularLocation>
        <location evidence="1">Membrane</location>
        <topology evidence="1">Multi-pass membrane protein</topology>
    </subcellularLocation>
</comment>
<evidence type="ECO:0000256" key="3">
    <source>
        <dbReference type="ARBA" id="ARBA00022692"/>
    </source>
</evidence>
<proteinExistence type="inferred from homology"/>
<dbReference type="PANTHER" id="PTHR10556">
    <property type="entry name" value="3-OXO-5-ALPHA-STEROID 4-DEHYDROGENASE"/>
    <property type="match status" value="1"/>
</dbReference>
<feature type="transmembrane region" description="Helical" evidence="6">
    <location>
        <begin position="133"/>
        <end position="153"/>
    </location>
</feature>
<dbReference type="GO" id="GO:0016627">
    <property type="term" value="F:oxidoreductase activity, acting on the CH-CH group of donors"/>
    <property type="evidence" value="ECO:0007669"/>
    <property type="project" value="InterPro"/>
</dbReference>
<accession>A0A4T0JGN4</accession>
<comment type="caution">
    <text evidence="8">The sequence shown here is derived from an EMBL/GenBank/DDBJ whole genome shotgun (WGS) entry which is preliminary data.</text>
</comment>
<evidence type="ECO:0000256" key="4">
    <source>
        <dbReference type="ARBA" id="ARBA00022989"/>
    </source>
</evidence>
<dbReference type="PANTHER" id="PTHR10556:SF43">
    <property type="entry name" value="STEROID 5-ALPHA-REDUCTASE DET2"/>
    <property type="match status" value="1"/>
</dbReference>
<keyword evidence="3 6" id="KW-0812">Transmembrane</keyword>
<evidence type="ECO:0000259" key="7">
    <source>
        <dbReference type="Pfam" id="PF02544"/>
    </source>
</evidence>
<evidence type="ECO:0000313" key="8">
    <source>
        <dbReference type="EMBL" id="TIB42166.1"/>
    </source>
</evidence>
<reference evidence="8 9" key="1">
    <citation type="submission" date="2019-03" db="EMBL/GenBank/DDBJ databases">
        <title>Sequencing 23 genomes of Wallemia ichthyophaga.</title>
        <authorList>
            <person name="Gostincar C."/>
        </authorList>
    </citation>
    <scope>NUCLEOTIDE SEQUENCE [LARGE SCALE GENOMIC DNA]</scope>
    <source>
        <strain evidence="8 9">EXF-6200</strain>
    </source>
</reference>
<dbReference type="GO" id="GO:0006629">
    <property type="term" value="P:lipid metabolic process"/>
    <property type="evidence" value="ECO:0007669"/>
    <property type="project" value="InterPro"/>
</dbReference>
<comment type="similarity">
    <text evidence="2">Belongs to the steroid 5-alpha reductase family.</text>
</comment>
<organism evidence="8 9">
    <name type="scientific">Wallemia ichthyophaga</name>
    <dbReference type="NCBI Taxonomy" id="245174"/>
    <lineage>
        <taxon>Eukaryota</taxon>
        <taxon>Fungi</taxon>
        <taxon>Dikarya</taxon>
        <taxon>Basidiomycota</taxon>
        <taxon>Wallemiomycotina</taxon>
        <taxon>Wallemiomycetes</taxon>
        <taxon>Wallemiales</taxon>
        <taxon>Wallemiaceae</taxon>
        <taxon>Wallemia</taxon>
    </lineage>
</organism>
<evidence type="ECO:0000256" key="1">
    <source>
        <dbReference type="ARBA" id="ARBA00004141"/>
    </source>
</evidence>
<gene>
    <name evidence="8" type="ORF">E3P86_00477</name>
</gene>
<evidence type="ECO:0000256" key="6">
    <source>
        <dbReference type="SAM" id="Phobius"/>
    </source>
</evidence>
<dbReference type="PROSITE" id="PS50244">
    <property type="entry name" value="S5A_REDUCTASE"/>
    <property type="match status" value="1"/>
</dbReference>
<dbReference type="InterPro" id="IPR001104">
    <property type="entry name" value="3-oxo-5_a-steroid_4-DH_C"/>
</dbReference>
<dbReference type="GO" id="GO:0016020">
    <property type="term" value="C:membrane"/>
    <property type="evidence" value="ECO:0007669"/>
    <property type="project" value="UniProtKB-SubCell"/>
</dbReference>
<name>A0A4T0JGN4_WALIC</name>